<protein>
    <submittedName>
        <fullName evidence="6">C-type cytochrome</fullName>
    </submittedName>
</protein>
<dbReference type="InterPro" id="IPR011041">
    <property type="entry name" value="Quinoprot_gluc/sorb_DH_b-prop"/>
</dbReference>
<dbReference type="SUPFAM" id="SSF50952">
    <property type="entry name" value="Soluble quinoprotein glucose dehydrogenase"/>
    <property type="match status" value="1"/>
</dbReference>
<dbReference type="SUPFAM" id="SSF48371">
    <property type="entry name" value="ARM repeat"/>
    <property type="match status" value="1"/>
</dbReference>
<evidence type="ECO:0000259" key="5">
    <source>
        <dbReference type="PROSITE" id="PS51007"/>
    </source>
</evidence>
<evidence type="ECO:0000256" key="4">
    <source>
        <dbReference type="PROSITE-ProRule" id="PRU00433"/>
    </source>
</evidence>
<evidence type="ECO:0000313" key="6">
    <source>
        <dbReference type="EMBL" id="MEX6688889.1"/>
    </source>
</evidence>
<feature type="domain" description="Cytochrome c" evidence="5">
    <location>
        <begin position="881"/>
        <end position="1015"/>
    </location>
</feature>
<organism evidence="6 7">
    <name type="scientific">Danxiaibacter flavus</name>
    <dbReference type="NCBI Taxonomy" id="3049108"/>
    <lineage>
        <taxon>Bacteria</taxon>
        <taxon>Pseudomonadati</taxon>
        <taxon>Bacteroidota</taxon>
        <taxon>Chitinophagia</taxon>
        <taxon>Chitinophagales</taxon>
        <taxon>Chitinophagaceae</taxon>
        <taxon>Danxiaibacter</taxon>
    </lineage>
</organism>
<dbReference type="Gene3D" id="1.25.10.10">
    <property type="entry name" value="Leucine-rich Repeat Variant"/>
    <property type="match status" value="1"/>
</dbReference>
<dbReference type="EMBL" id="JAULBC010000005">
    <property type="protein sequence ID" value="MEX6688889.1"/>
    <property type="molecule type" value="Genomic_DNA"/>
</dbReference>
<proteinExistence type="predicted"/>
<dbReference type="InterPro" id="IPR055557">
    <property type="entry name" value="DUF7133"/>
</dbReference>
<evidence type="ECO:0000256" key="1">
    <source>
        <dbReference type="ARBA" id="ARBA00022617"/>
    </source>
</evidence>
<reference evidence="6 7" key="1">
    <citation type="submission" date="2023-07" db="EMBL/GenBank/DDBJ databases">
        <authorList>
            <person name="Lian W.-H."/>
        </authorList>
    </citation>
    <scope>NUCLEOTIDE SEQUENCE [LARGE SCALE GENOMIC DNA]</scope>
    <source>
        <strain evidence="6 7">SYSU DXS3180</strain>
    </source>
</reference>
<dbReference type="InterPro" id="IPR009056">
    <property type="entry name" value="Cyt_c-like_dom"/>
</dbReference>
<dbReference type="Proteomes" id="UP001560573">
    <property type="component" value="Unassembled WGS sequence"/>
</dbReference>
<keyword evidence="1 4" id="KW-0349">Heme</keyword>
<gene>
    <name evidence="6" type="ORF">QTN47_15380</name>
</gene>
<dbReference type="InterPro" id="IPR013427">
    <property type="entry name" value="Haem-bd_dom_put"/>
</dbReference>
<dbReference type="Gene3D" id="1.10.760.10">
    <property type="entry name" value="Cytochrome c-like domain"/>
    <property type="match status" value="1"/>
</dbReference>
<dbReference type="InterPro" id="IPR013428">
    <property type="entry name" value="Membrane-bound_put_N"/>
</dbReference>
<keyword evidence="3 4" id="KW-0408">Iron</keyword>
<dbReference type="InterPro" id="IPR016024">
    <property type="entry name" value="ARM-type_fold"/>
</dbReference>
<keyword evidence="7" id="KW-1185">Reference proteome</keyword>
<dbReference type="PROSITE" id="PS51257">
    <property type="entry name" value="PROKAR_LIPOPROTEIN"/>
    <property type="match status" value="1"/>
</dbReference>
<name>A0ABV3ZIB0_9BACT</name>
<comment type="caution">
    <text evidence="6">The sequence shown here is derived from an EMBL/GenBank/DDBJ whole genome shotgun (WGS) entry which is preliminary data.</text>
</comment>
<accession>A0ABV3ZIB0</accession>
<dbReference type="NCBIfam" id="TIGR02604">
    <property type="entry name" value="Piru_Ver_Nterm"/>
    <property type="match status" value="1"/>
</dbReference>
<dbReference type="InterPro" id="IPR011989">
    <property type="entry name" value="ARM-like"/>
</dbReference>
<dbReference type="Pfam" id="PF23500">
    <property type="entry name" value="DUF7133"/>
    <property type="match status" value="1"/>
</dbReference>
<dbReference type="InterPro" id="IPR011042">
    <property type="entry name" value="6-blade_b-propeller_TolB-like"/>
</dbReference>
<dbReference type="PANTHER" id="PTHR33546">
    <property type="entry name" value="LARGE, MULTIFUNCTIONAL SECRETED PROTEIN-RELATED"/>
    <property type="match status" value="1"/>
</dbReference>
<dbReference type="Pfam" id="PF00034">
    <property type="entry name" value="Cytochrom_C"/>
    <property type="match status" value="1"/>
</dbReference>
<dbReference type="SUPFAM" id="SSF46626">
    <property type="entry name" value="Cytochrome c"/>
    <property type="match status" value="1"/>
</dbReference>
<evidence type="ECO:0000313" key="7">
    <source>
        <dbReference type="Proteomes" id="UP001560573"/>
    </source>
</evidence>
<dbReference type="PANTHER" id="PTHR33546:SF1">
    <property type="entry name" value="LARGE, MULTIFUNCTIONAL SECRETED PROTEIN"/>
    <property type="match status" value="1"/>
</dbReference>
<evidence type="ECO:0000256" key="2">
    <source>
        <dbReference type="ARBA" id="ARBA00022723"/>
    </source>
</evidence>
<dbReference type="NCBIfam" id="TIGR02603">
    <property type="entry name" value="CxxCH_TIGR02603"/>
    <property type="match status" value="1"/>
</dbReference>
<dbReference type="RefSeq" id="WP_369330299.1">
    <property type="nucleotide sequence ID" value="NZ_JAULBC010000005.1"/>
</dbReference>
<sequence length="1018" mass="113064">MKSFINRFAPIPVVMSVLLGACTSSSEKKEETSKPLTEAERHLPENAIRGLKVADGLEASLFAHEPMLVNPTNIDIDERGRVWVCEAYNYRNQLNPQNPVKNEGDRILILEDTNGDGTADKQTVFYQGTEINAPLGIAVLGNKVIVSCSPNVFVFTDENGDGKADKKETLFTGIGGIQHDHAIHAFNFGPDGKLYFNFGNAGDSIENKEGKVIRDPEDNIVRNDGKPYRQGMVFRCNPDGSEFEVLANNFRNNYEVAEDSYGTMWQSDNDDDGNRGVRINYVMPYGNYGYTDELTGAGWRQRRVNMEDSIPYRHWHLNDPGVVPNLLQTGAGSPTGMVIYEGNLLPEKYRNQMIHADAGPNVVRSYAVEPDGAGYKATINNIVEGTGDNWFRPSDVCIAPDGSLFIADWYDPGVGGHQVADLDRGRIFRIAPTGSKYSVPSFNLDNPDNAVKALQSPNIATRYLAWQKLHKWDTDAIPALEKLYRSDNSRFRARALWLLGIIPGKGFGYITDALKDKDDNIRITALRIALETKADTIGIVKQLINDPSAQVRREAAIALRHNKSKEAPELWAQLAKQYDGKDRWYLEALGIGADKQWDTFFPAWLAAVNNNWNTTEGRDIVWRARTPQTLPLLVQIVSNPEHNPDNYLKFYRAFDFNPGIDKEKALRSLLEGHHPQQDRINSIVLMLIDETKVPMTPSFKNAIASALNSVEGTQDYVDLVSRYKLRDKNNELLQIIEQSNDKGLQTSAIRVLLSTNNGDVLLKKALEPRDSTSLKIIKALGGYEDKKSKDILQAIVLDTKYPADLRNAAIESFSHGWSGEDRLLALAKENKLPEDVKPVAVKVLSTAYRGEIKKEAAKYLNISTGPVNKISPVAQLVTMHGDATAGAAVFTTYCATCHQVNNKGTDFGPKLSEIGSKLSKEAIYTSIMEPSAGISFGFEGYSFKLKNGTQLLGYISSKTNDEITIKMIGGTEEKHAKSDIVEQKPYDKSLMPEGLAQGMGEKDLVNLVEYLTTLKKKN</sequence>
<dbReference type="Gene3D" id="2.120.10.30">
    <property type="entry name" value="TolB, C-terminal domain"/>
    <property type="match status" value="1"/>
</dbReference>
<keyword evidence="2 4" id="KW-0479">Metal-binding</keyword>
<dbReference type="InterPro" id="IPR036909">
    <property type="entry name" value="Cyt_c-like_dom_sf"/>
</dbReference>
<evidence type="ECO:0000256" key="3">
    <source>
        <dbReference type="ARBA" id="ARBA00023004"/>
    </source>
</evidence>
<dbReference type="PROSITE" id="PS51007">
    <property type="entry name" value="CYTC"/>
    <property type="match status" value="1"/>
</dbReference>